<dbReference type="AlphaFoldDB" id="A0A254TBY1"/>
<gene>
    <name evidence="1" type="ORF">AYR66_12245</name>
</gene>
<sequence>MSAAEMSPLAHEWTTLQNNYEQYEKHSLLIKLASIALFVLSLSSLDAKFAVAVTLILWIQEGILRTYQSRLGDRLLRIEQLLKQASPQLAYACQLHTEWQAMRPGFGGLLVEYAKSMMRPTVAFPYVVLALLNIGREIFN</sequence>
<comment type="caution">
    <text evidence="1">The sequence shown here is derived from an EMBL/GenBank/DDBJ whole genome shotgun (WGS) entry which is preliminary data.</text>
</comment>
<dbReference type="RefSeq" id="WP_088707040.1">
    <property type="nucleotide sequence ID" value="NZ_LSTO01000001.1"/>
</dbReference>
<dbReference type="Proteomes" id="UP000197535">
    <property type="component" value="Unassembled WGS sequence"/>
</dbReference>
<evidence type="ECO:0000313" key="1">
    <source>
        <dbReference type="EMBL" id="OWW20151.1"/>
    </source>
</evidence>
<dbReference type="EMBL" id="LSTO01000001">
    <property type="protein sequence ID" value="OWW20151.1"/>
    <property type="molecule type" value="Genomic_DNA"/>
</dbReference>
<accession>A0A254TBY1</accession>
<dbReference type="OrthoDB" id="8563935at2"/>
<organism evidence="1 2">
    <name type="scientific">Noviherbaspirillum denitrificans</name>
    <dbReference type="NCBI Taxonomy" id="1968433"/>
    <lineage>
        <taxon>Bacteria</taxon>
        <taxon>Pseudomonadati</taxon>
        <taxon>Pseudomonadota</taxon>
        <taxon>Betaproteobacteria</taxon>
        <taxon>Burkholderiales</taxon>
        <taxon>Oxalobacteraceae</taxon>
        <taxon>Noviherbaspirillum</taxon>
    </lineage>
</organism>
<name>A0A254TBY1_9BURK</name>
<protein>
    <submittedName>
        <fullName evidence="1">Uncharacterized protein</fullName>
    </submittedName>
</protein>
<reference evidence="1 2" key="1">
    <citation type="submission" date="2016-02" db="EMBL/GenBank/DDBJ databases">
        <authorList>
            <person name="Wen L."/>
            <person name="He K."/>
            <person name="Yang H."/>
        </authorList>
    </citation>
    <scope>NUCLEOTIDE SEQUENCE [LARGE SCALE GENOMIC DNA]</scope>
    <source>
        <strain evidence="1 2">TSA40</strain>
    </source>
</reference>
<proteinExistence type="predicted"/>
<evidence type="ECO:0000313" key="2">
    <source>
        <dbReference type="Proteomes" id="UP000197535"/>
    </source>
</evidence>
<keyword evidence="2" id="KW-1185">Reference proteome</keyword>